<keyword evidence="2" id="KW-0813">Transport</keyword>
<comment type="caution">
    <text evidence="9">The sequence shown here is derived from an EMBL/GenBank/DDBJ whole genome shotgun (WGS) entry which is preliminary data.</text>
</comment>
<dbReference type="OrthoDB" id="9809303at2"/>
<evidence type="ECO:0000313" key="9">
    <source>
        <dbReference type="EMBL" id="RVT51482.1"/>
    </source>
</evidence>
<sequence length="606" mass="63508">MSLELLAIGPLSGHAVLMLVFALGVFATFALDRFQIGSVCLAVLILLPTLFFVFPHPDVEPYRFFGGFGHPALVAICALMVLGHALVLTGALEPAARRLAVLVEKSPRLALLAVLLLAAAASGVMNDTPVVVLLMPLLIAALKRAGQGPGFMLMPMNFAVLIGGMATTIGTSTNLIVVSLAASLGAQAFGIFEFFPLVALAAAPALVYLWLVAPWLLRHVSPAPTAEAQPVFEAELRVAAGSWLDGAQVREVLKRSRGRLPLRRIRRAGGSLLAPLPTATLRAGDSLVVQDTAERLKEHEQRLEAKLHAIDEERAPDAEHAVVAAQLVVTPESPLVGRTARGARFADTYGLILIGLRKASGATSTREQLPDQRLAPGDVLLLQGPTEALQALQRDALGLLLDERLALPRQRKSLLALGTLAGVVGSASLGGVPIALAALVGVLVLLGTRTVAWKEVGSALSVNVVLIVAASLALGDALTVTGATGFLAGGFVQLTQGWPAMAVLAALMGLVGVLTNFVSNNAAAAIGTPLAVEVARLLGLPPEPYVLAVLFGCNLCYVTPMAYQTNLLVMNAAGYAFRDFVRVGGPLFLLMWASLSWVLARHYGLV</sequence>
<feature type="transmembrane region" description="Helical" evidence="7">
    <location>
        <begin position="500"/>
        <end position="519"/>
    </location>
</feature>
<dbReference type="InterPro" id="IPR036721">
    <property type="entry name" value="RCK_C_sf"/>
</dbReference>
<dbReference type="GO" id="GO:0006813">
    <property type="term" value="P:potassium ion transport"/>
    <property type="evidence" value="ECO:0007669"/>
    <property type="project" value="InterPro"/>
</dbReference>
<evidence type="ECO:0000256" key="7">
    <source>
        <dbReference type="SAM" id="Phobius"/>
    </source>
</evidence>
<feature type="transmembrane region" description="Helical" evidence="7">
    <location>
        <begin position="158"/>
        <end position="182"/>
    </location>
</feature>
<keyword evidence="4" id="KW-0677">Repeat</keyword>
<evidence type="ECO:0000256" key="3">
    <source>
        <dbReference type="ARBA" id="ARBA00022692"/>
    </source>
</evidence>
<proteinExistence type="predicted"/>
<dbReference type="AlphaFoldDB" id="A0A437JVR1"/>
<feature type="transmembrane region" description="Helical" evidence="7">
    <location>
        <begin position="545"/>
        <end position="568"/>
    </location>
</feature>
<dbReference type="PANTHER" id="PTHR43652">
    <property type="entry name" value="BASIC AMINO ACID ANTIPORTER YFCC-RELATED"/>
    <property type="match status" value="1"/>
</dbReference>
<feature type="domain" description="RCK C-terminal" evidence="8">
    <location>
        <begin position="312"/>
        <end position="398"/>
    </location>
</feature>
<feature type="transmembrane region" description="Helical" evidence="7">
    <location>
        <begin position="68"/>
        <end position="88"/>
    </location>
</feature>
<feature type="transmembrane region" description="Helical" evidence="7">
    <location>
        <begin position="414"/>
        <end position="444"/>
    </location>
</feature>
<feature type="domain" description="RCK C-terminal" evidence="8">
    <location>
        <begin position="221"/>
        <end position="305"/>
    </location>
</feature>
<gene>
    <name evidence="9" type="ORF">ENE75_11705</name>
</gene>
<dbReference type="GO" id="GO:0005886">
    <property type="term" value="C:plasma membrane"/>
    <property type="evidence" value="ECO:0007669"/>
    <property type="project" value="TreeGrafter"/>
</dbReference>
<dbReference type="SUPFAM" id="SSF116726">
    <property type="entry name" value="TrkA C-terminal domain-like"/>
    <property type="match status" value="2"/>
</dbReference>
<feature type="transmembrane region" description="Helical" evidence="7">
    <location>
        <begin position="194"/>
        <end position="217"/>
    </location>
</feature>
<accession>A0A437JVR1</accession>
<dbReference type="PANTHER" id="PTHR43652:SF2">
    <property type="entry name" value="BASIC AMINO ACID ANTIPORTER YFCC-RELATED"/>
    <property type="match status" value="1"/>
</dbReference>
<feature type="transmembrane region" description="Helical" evidence="7">
    <location>
        <begin position="580"/>
        <end position="600"/>
    </location>
</feature>
<name>A0A437JVR1_9BURK</name>
<dbReference type="InterPro" id="IPR051679">
    <property type="entry name" value="DASS-Related_Transporters"/>
</dbReference>
<feature type="transmembrane region" description="Helical" evidence="7">
    <location>
        <begin position="6"/>
        <end position="29"/>
    </location>
</feature>
<dbReference type="PROSITE" id="PS51202">
    <property type="entry name" value="RCK_C"/>
    <property type="match status" value="2"/>
</dbReference>
<keyword evidence="10" id="KW-1185">Reference proteome</keyword>
<evidence type="ECO:0000256" key="6">
    <source>
        <dbReference type="ARBA" id="ARBA00023136"/>
    </source>
</evidence>
<feature type="transmembrane region" description="Helical" evidence="7">
    <location>
        <begin position="109"/>
        <end position="124"/>
    </location>
</feature>
<evidence type="ECO:0000256" key="5">
    <source>
        <dbReference type="ARBA" id="ARBA00022989"/>
    </source>
</evidence>
<keyword evidence="5 7" id="KW-1133">Transmembrane helix</keyword>
<evidence type="ECO:0000256" key="2">
    <source>
        <dbReference type="ARBA" id="ARBA00022448"/>
    </source>
</evidence>
<dbReference type="GO" id="GO:0008324">
    <property type="term" value="F:monoatomic cation transmembrane transporter activity"/>
    <property type="evidence" value="ECO:0007669"/>
    <property type="project" value="InterPro"/>
</dbReference>
<dbReference type="InterPro" id="IPR004680">
    <property type="entry name" value="Cit_transptr-like_dom"/>
</dbReference>
<reference evidence="9 10" key="1">
    <citation type="submission" date="2019-01" db="EMBL/GenBank/DDBJ databases">
        <authorList>
            <person name="Chen W.-M."/>
        </authorList>
    </citation>
    <scope>NUCLEOTIDE SEQUENCE [LARGE SCALE GENOMIC DNA]</scope>
    <source>
        <strain evidence="9 10">ICH-3</strain>
    </source>
</reference>
<feature type="transmembrane region" description="Helical" evidence="7">
    <location>
        <begin position="464"/>
        <end position="488"/>
    </location>
</feature>
<dbReference type="Proteomes" id="UP000288178">
    <property type="component" value="Unassembled WGS sequence"/>
</dbReference>
<keyword evidence="3 7" id="KW-0812">Transmembrane</keyword>
<comment type="subcellular location">
    <subcellularLocation>
        <location evidence="1">Membrane</location>
        <topology evidence="1">Multi-pass membrane protein</topology>
    </subcellularLocation>
</comment>
<protein>
    <submittedName>
        <fullName evidence="9">SLC13 family permease</fullName>
    </submittedName>
</protein>
<dbReference type="Pfam" id="PF02080">
    <property type="entry name" value="TrkA_C"/>
    <property type="match status" value="1"/>
</dbReference>
<evidence type="ECO:0000259" key="8">
    <source>
        <dbReference type="PROSITE" id="PS51202"/>
    </source>
</evidence>
<dbReference type="EMBL" id="SACT01000003">
    <property type="protein sequence ID" value="RVT51482.1"/>
    <property type="molecule type" value="Genomic_DNA"/>
</dbReference>
<dbReference type="Pfam" id="PF03600">
    <property type="entry name" value="CitMHS"/>
    <property type="match status" value="1"/>
</dbReference>
<organism evidence="9 10">
    <name type="scientific">Rubrivivax albus</name>
    <dbReference type="NCBI Taxonomy" id="2499835"/>
    <lineage>
        <taxon>Bacteria</taxon>
        <taxon>Pseudomonadati</taxon>
        <taxon>Pseudomonadota</taxon>
        <taxon>Betaproteobacteria</taxon>
        <taxon>Burkholderiales</taxon>
        <taxon>Sphaerotilaceae</taxon>
        <taxon>Rubrivivax</taxon>
    </lineage>
</organism>
<keyword evidence="6 7" id="KW-0472">Membrane</keyword>
<feature type="transmembrane region" description="Helical" evidence="7">
    <location>
        <begin position="36"/>
        <end position="56"/>
    </location>
</feature>
<evidence type="ECO:0000256" key="1">
    <source>
        <dbReference type="ARBA" id="ARBA00004141"/>
    </source>
</evidence>
<dbReference type="RefSeq" id="WP_128198483.1">
    <property type="nucleotide sequence ID" value="NZ_SACT01000003.1"/>
</dbReference>
<evidence type="ECO:0000256" key="4">
    <source>
        <dbReference type="ARBA" id="ARBA00022737"/>
    </source>
</evidence>
<evidence type="ECO:0000313" key="10">
    <source>
        <dbReference type="Proteomes" id="UP000288178"/>
    </source>
</evidence>
<dbReference type="Gene3D" id="3.30.70.1450">
    <property type="entry name" value="Regulator of K+ conductance, C-terminal domain"/>
    <property type="match status" value="2"/>
</dbReference>
<dbReference type="InterPro" id="IPR006037">
    <property type="entry name" value="RCK_C"/>
</dbReference>